<dbReference type="InterPro" id="IPR027417">
    <property type="entry name" value="P-loop_NTPase"/>
</dbReference>
<evidence type="ECO:0000313" key="4">
    <source>
        <dbReference type="EMBL" id="CAB4335906.1"/>
    </source>
</evidence>
<dbReference type="Gene3D" id="3.40.50.300">
    <property type="entry name" value="P-loop containing nucleotide triphosphate hydrolases"/>
    <property type="match status" value="1"/>
</dbReference>
<dbReference type="InterPro" id="IPR003593">
    <property type="entry name" value="AAA+_ATPase"/>
</dbReference>
<evidence type="ECO:0000256" key="1">
    <source>
        <dbReference type="ARBA" id="ARBA00022741"/>
    </source>
</evidence>
<dbReference type="InterPro" id="IPR003439">
    <property type="entry name" value="ABC_transporter-like_ATP-bd"/>
</dbReference>
<sequence>MSEILDLQDVTVRRDANEILSRVTWQVSTGQRWVIMGSNGAGKTTLMQICSGYMHPTTGRARILGHEVGKTDLRELRTLVGISSAAVASLLPSQETVLDSVLTSAYGISGRWRERYEQVDRDRAHQLLSDWGLTTLANRRIGNLSEGERKRVQIARALMCDPELLILDEPAAGLDVGGREDLVARLATLAGDHNAPSLVLVTHHVEEIPPNFTHALLLKSGQVSSQGPVPEVIASEPMSQAFNIPLVVEYGDGRWYAQGKTPSKGRRARD</sequence>
<keyword evidence="1" id="KW-0547">Nucleotide-binding</keyword>
<protein>
    <submittedName>
        <fullName evidence="4">Unannotated protein</fullName>
    </submittedName>
</protein>
<dbReference type="Pfam" id="PF00005">
    <property type="entry name" value="ABC_tran"/>
    <property type="match status" value="1"/>
</dbReference>
<dbReference type="PANTHER" id="PTHR43158">
    <property type="entry name" value="SKFA PEPTIDE EXPORT ATP-BINDING PROTEIN SKFE"/>
    <property type="match status" value="1"/>
</dbReference>
<evidence type="ECO:0000259" key="3">
    <source>
        <dbReference type="PROSITE" id="PS50893"/>
    </source>
</evidence>
<gene>
    <name evidence="5" type="ORF">UFOPK2824_00553</name>
    <name evidence="6" type="ORF">UFOPK3037_01352</name>
    <name evidence="4" type="ORF">UFOPK3925_00580</name>
    <name evidence="7" type="ORF">UFOPK4097_00342</name>
    <name evidence="8" type="ORF">UFOPK4301_00930</name>
</gene>
<dbReference type="GO" id="GO:0016887">
    <property type="term" value="F:ATP hydrolysis activity"/>
    <property type="evidence" value="ECO:0007669"/>
    <property type="project" value="InterPro"/>
</dbReference>
<name>A0A6J5Z2Y6_9ZZZZ</name>
<evidence type="ECO:0000313" key="6">
    <source>
        <dbReference type="EMBL" id="CAB4811701.1"/>
    </source>
</evidence>
<evidence type="ECO:0000313" key="5">
    <source>
        <dbReference type="EMBL" id="CAB4748208.1"/>
    </source>
</evidence>
<accession>A0A6J5Z2Y6</accession>
<evidence type="ECO:0000313" key="8">
    <source>
        <dbReference type="EMBL" id="CAB5050649.1"/>
    </source>
</evidence>
<reference evidence="4" key="1">
    <citation type="submission" date="2020-05" db="EMBL/GenBank/DDBJ databases">
        <authorList>
            <person name="Chiriac C."/>
            <person name="Salcher M."/>
            <person name="Ghai R."/>
            <person name="Kavagutti S V."/>
        </authorList>
    </citation>
    <scope>NUCLEOTIDE SEQUENCE</scope>
</reference>
<dbReference type="EMBL" id="CAFAAO010000021">
    <property type="protein sequence ID" value="CAB4811701.1"/>
    <property type="molecule type" value="Genomic_DNA"/>
</dbReference>
<dbReference type="EMBL" id="CAFBPK010000003">
    <property type="protein sequence ID" value="CAB5011469.1"/>
    <property type="molecule type" value="Genomic_DNA"/>
</dbReference>
<dbReference type="EMBL" id="CAESAD010000002">
    <property type="protein sequence ID" value="CAB4335906.1"/>
    <property type="molecule type" value="Genomic_DNA"/>
</dbReference>
<evidence type="ECO:0000313" key="7">
    <source>
        <dbReference type="EMBL" id="CAB5011469.1"/>
    </source>
</evidence>
<feature type="domain" description="ABC transporter" evidence="3">
    <location>
        <begin position="5"/>
        <end position="245"/>
    </location>
</feature>
<dbReference type="GO" id="GO:0005524">
    <property type="term" value="F:ATP binding"/>
    <property type="evidence" value="ECO:0007669"/>
    <property type="project" value="UniProtKB-KW"/>
</dbReference>
<dbReference type="PANTHER" id="PTHR43158:SF2">
    <property type="entry name" value="SKFA PEPTIDE EXPORT ATP-BINDING PROTEIN SKFE"/>
    <property type="match status" value="1"/>
</dbReference>
<evidence type="ECO:0000256" key="2">
    <source>
        <dbReference type="ARBA" id="ARBA00022840"/>
    </source>
</evidence>
<dbReference type="EMBL" id="CAFBQG010000116">
    <property type="protein sequence ID" value="CAB5050649.1"/>
    <property type="molecule type" value="Genomic_DNA"/>
</dbReference>
<dbReference type="PROSITE" id="PS50893">
    <property type="entry name" value="ABC_TRANSPORTER_2"/>
    <property type="match status" value="1"/>
</dbReference>
<proteinExistence type="predicted"/>
<dbReference type="EMBL" id="CAEZZD010000068">
    <property type="protein sequence ID" value="CAB4748208.1"/>
    <property type="molecule type" value="Genomic_DNA"/>
</dbReference>
<organism evidence="4">
    <name type="scientific">freshwater metagenome</name>
    <dbReference type="NCBI Taxonomy" id="449393"/>
    <lineage>
        <taxon>unclassified sequences</taxon>
        <taxon>metagenomes</taxon>
        <taxon>ecological metagenomes</taxon>
    </lineage>
</organism>
<dbReference type="SMART" id="SM00382">
    <property type="entry name" value="AAA"/>
    <property type="match status" value="1"/>
</dbReference>
<keyword evidence="2" id="KW-0067">ATP-binding</keyword>
<dbReference type="AlphaFoldDB" id="A0A6J5Z2Y6"/>
<dbReference type="SUPFAM" id="SSF52540">
    <property type="entry name" value="P-loop containing nucleoside triphosphate hydrolases"/>
    <property type="match status" value="1"/>
</dbReference>